<dbReference type="EMBL" id="AMZQ01000005">
    <property type="protein sequence ID" value="EKU11741.1"/>
    <property type="molecule type" value="Genomic_DNA"/>
</dbReference>
<dbReference type="STRING" id="1244083.CSUNSWCD_1779"/>
<accession>M5IRD9</accession>
<proteinExistence type="predicted"/>
<name>M5IRD9_9BACT</name>
<keyword evidence="1" id="KW-0812">Transmembrane</keyword>
<dbReference type="PATRIC" id="fig|1244083.3.peg.1021"/>
<protein>
    <submittedName>
        <fullName evidence="2">Uncharacterized protein</fullName>
    </submittedName>
</protein>
<organism evidence="2 3">
    <name type="scientific">Campylobacter showae CSUNSWCD</name>
    <dbReference type="NCBI Taxonomy" id="1244083"/>
    <lineage>
        <taxon>Bacteria</taxon>
        <taxon>Pseudomonadati</taxon>
        <taxon>Campylobacterota</taxon>
        <taxon>Epsilonproteobacteria</taxon>
        <taxon>Campylobacterales</taxon>
        <taxon>Campylobacteraceae</taxon>
        <taxon>Campylobacter</taxon>
    </lineage>
</organism>
<sequence length="38" mass="4468">MLFLEYDLCVQSLNLLFLLSLTVFAIKFLACTTFIYIF</sequence>
<dbReference type="Proteomes" id="UP000011939">
    <property type="component" value="Unassembled WGS sequence"/>
</dbReference>
<dbReference type="AlphaFoldDB" id="M5IRD9"/>
<comment type="caution">
    <text evidence="2">The sequence shown here is derived from an EMBL/GenBank/DDBJ whole genome shotgun (WGS) entry which is preliminary data.</text>
</comment>
<keyword evidence="1" id="KW-0472">Membrane</keyword>
<evidence type="ECO:0000313" key="3">
    <source>
        <dbReference type="Proteomes" id="UP000011939"/>
    </source>
</evidence>
<gene>
    <name evidence="2" type="ORF">CSUNSWCD_1779</name>
</gene>
<reference evidence="2 3" key="1">
    <citation type="journal article" date="2013" name="Genome Announc.">
        <title>Genome Sequence of Campylobacter showae UNSWCD, Isolated from a Patient with Crohn's Disease.</title>
        <authorList>
            <person name="Tay A.P."/>
            <person name="Kaakoush N.O."/>
            <person name="Deshpande N.P."/>
            <person name="Chen Z."/>
            <person name="Mitchell H."/>
            <person name="Wilkins M.R."/>
        </authorList>
    </citation>
    <scope>NUCLEOTIDE SEQUENCE [LARGE SCALE GENOMIC DNA]</scope>
    <source>
        <strain evidence="2 3">CSUNSWCD</strain>
    </source>
</reference>
<evidence type="ECO:0000256" key="1">
    <source>
        <dbReference type="SAM" id="Phobius"/>
    </source>
</evidence>
<keyword evidence="1" id="KW-1133">Transmembrane helix</keyword>
<feature type="transmembrane region" description="Helical" evidence="1">
    <location>
        <begin position="15"/>
        <end position="37"/>
    </location>
</feature>
<evidence type="ECO:0000313" key="2">
    <source>
        <dbReference type="EMBL" id="EKU11741.1"/>
    </source>
</evidence>